<dbReference type="InterPro" id="IPR024445">
    <property type="entry name" value="Tnp_ISXO2-like"/>
</dbReference>
<reference evidence="2" key="1">
    <citation type="submission" date="2021-05" db="EMBL/GenBank/DDBJ databases">
        <authorList>
            <person name="Alioto T."/>
            <person name="Alioto T."/>
            <person name="Gomez Garrido J."/>
        </authorList>
    </citation>
    <scope>NUCLEOTIDE SEQUENCE</scope>
</reference>
<dbReference type="InterPro" id="IPR053164">
    <property type="entry name" value="IS1016-like_transposase"/>
</dbReference>
<evidence type="ECO:0000259" key="1">
    <source>
        <dbReference type="SMART" id="SM01126"/>
    </source>
</evidence>
<feature type="domain" description="ISXO2-like transposase" evidence="1">
    <location>
        <begin position="145"/>
        <end position="280"/>
    </location>
</feature>
<name>A0A8D8SYD4_9HEMI</name>
<dbReference type="PANTHER" id="PTHR47163">
    <property type="entry name" value="DDE_TNP_IS1595 DOMAIN-CONTAINING PROTEIN"/>
    <property type="match status" value="1"/>
</dbReference>
<protein>
    <recommendedName>
        <fullName evidence="1">ISXO2-like transposase domain-containing protein</fullName>
    </recommendedName>
</protein>
<dbReference type="AlphaFoldDB" id="A0A8D8SYD4"/>
<sequence>MYWALSFYYKMDNWKSLRDVTMFFLNDEKMVINMLIEKKLLKQLTKCSKCRVPQVLRRHQSFKGNFGAFCKKCKKYWKLTKNTFFDNMGVSFEMVMSILWCWCSHLSVQATKNILHDVTLNTIAHYFRYFRGICSFKLMSRPPMELGGEGHVVQIDESLIAKAKRGQPVPQQWVLGMFDTTSQRGLIQFVEERNADCTLIELIQKHVIPGSTIRLYSWRPYSRLKDLGYEHYINHSVEDGTCTYHVESYWAKLKKYCRKVDVLQSDIIKEYTDEFIWRKEYCKTKEPHTIFNVFLDHLRETYPV</sequence>
<accession>A0A8D8SYD4</accession>
<evidence type="ECO:0000313" key="2">
    <source>
        <dbReference type="EMBL" id="CAG6678295.1"/>
    </source>
</evidence>
<proteinExistence type="predicted"/>
<dbReference type="Pfam" id="PF12762">
    <property type="entry name" value="DDE_Tnp_IS1595"/>
    <property type="match status" value="1"/>
</dbReference>
<dbReference type="EMBL" id="HBUF01245536">
    <property type="protein sequence ID" value="CAG6678295.1"/>
    <property type="molecule type" value="Transcribed_RNA"/>
</dbReference>
<dbReference type="SMART" id="SM01126">
    <property type="entry name" value="DDE_Tnp_IS1595"/>
    <property type="match status" value="1"/>
</dbReference>
<dbReference type="PANTHER" id="PTHR47163:SF2">
    <property type="entry name" value="SI:DKEY-17M8.2"/>
    <property type="match status" value="1"/>
</dbReference>
<organism evidence="2">
    <name type="scientific">Cacopsylla melanoneura</name>
    <dbReference type="NCBI Taxonomy" id="428564"/>
    <lineage>
        <taxon>Eukaryota</taxon>
        <taxon>Metazoa</taxon>
        <taxon>Ecdysozoa</taxon>
        <taxon>Arthropoda</taxon>
        <taxon>Hexapoda</taxon>
        <taxon>Insecta</taxon>
        <taxon>Pterygota</taxon>
        <taxon>Neoptera</taxon>
        <taxon>Paraneoptera</taxon>
        <taxon>Hemiptera</taxon>
        <taxon>Sternorrhyncha</taxon>
        <taxon>Psylloidea</taxon>
        <taxon>Psyllidae</taxon>
        <taxon>Psyllinae</taxon>
        <taxon>Cacopsylla</taxon>
    </lineage>
</organism>